<protein>
    <submittedName>
        <fullName evidence="2">Disco-interacting protein 2-like protein B-A-like</fullName>
    </submittedName>
</protein>
<name>A0AAV7KIN4_9METZ</name>
<organism evidence="2 3">
    <name type="scientific">Oopsacas minuta</name>
    <dbReference type="NCBI Taxonomy" id="111878"/>
    <lineage>
        <taxon>Eukaryota</taxon>
        <taxon>Metazoa</taxon>
        <taxon>Porifera</taxon>
        <taxon>Hexactinellida</taxon>
        <taxon>Hexasterophora</taxon>
        <taxon>Lyssacinosida</taxon>
        <taxon>Leucopsacidae</taxon>
        <taxon>Oopsacas</taxon>
    </lineage>
</organism>
<sequence>MIKVNLGVDLLRNYPSTKTSTGGVSDKIQALLTTLSRPNKEHPSDSEIINYDDTKNDTSSPRPVGTLMQPAVGPVPELSGQAPSLDEQISKHAHSLKKVTAITCLDLHAKPSYSLTYEKLFQKVGFSFS</sequence>
<gene>
    <name evidence="2" type="ORF">LOD99_10283</name>
</gene>
<reference evidence="2 3" key="1">
    <citation type="journal article" date="2023" name="BMC Biol.">
        <title>The compact genome of the sponge Oopsacas minuta (Hexactinellida) is lacking key metazoan core genes.</title>
        <authorList>
            <person name="Santini S."/>
            <person name="Schenkelaars Q."/>
            <person name="Jourda C."/>
            <person name="Duchesne M."/>
            <person name="Belahbib H."/>
            <person name="Rocher C."/>
            <person name="Selva M."/>
            <person name="Riesgo A."/>
            <person name="Vervoort M."/>
            <person name="Leys S.P."/>
            <person name="Kodjabachian L."/>
            <person name="Le Bivic A."/>
            <person name="Borchiellini C."/>
            <person name="Claverie J.M."/>
            <person name="Renard E."/>
        </authorList>
    </citation>
    <scope>NUCLEOTIDE SEQUENCE [LARGE SCALE GENOMIC DNA]</scope>
    <source>
        <strain evidence="2">SPO-2</strain>
    </source>
</reference>
<accession>A0AAV7KIN4</accession>
<feature type="region of interest" description="Disordered" evidence="1">
    <location>
        <begin position="34"/>
        <end position="89"/>
    </location>
</feature>
<dbReference type="EMBL" id="JAKMXF010000026">
    <property type="protein sequence ID" value="KAI6660728.1"/>
    <property type="molecule type" value="Genomic_DNA"/>
</dbReference>
<evidence type="ECO:0000313" key="2">
    <source>
        <dbReference type="EMBL" id="KAI6660728.1"/>
    </source>
</evidence>
<keyword evidence="3" id="KW-1185">Reference proteome</keyword>
<dbReference type="AlphaFoldDB" id="A0AAV7KIN4"/>
<comment type="caution">
    <text evidence="2">The sequence shown here is derived from an EMBL/GenBank/DDBJ whole genome shotgun (WGS) entry which is preliminary data.</text>
</comment>
<evidence type="ECO:0000256" key="1">
    <source>
        <dbReference type="SAM" id="MobiDB-lite"/>
    </source>
</evidence>
<dbReference type="Proteomes" id="UP001165289">
    <property type="component" value="Unassembled WGS sequence"/>
</dbReference>
<evidence type="ECO:0000313" key="3">
    <source>
        <dbReference type="Proteomes" id="UP001165289"/>
    </source>
</evidence>
<proteinExistence type="predicted"/>